<comment type="catalytic activity">
    <reaction evidence="1 9">
        <text>(2R)-2-phosphoglycerate = (2R)-3-phosphoglycerate</text>
        <dbReference type="Rhea" id="RHEA:15901"/>
        <dbReference type="ChEBI" id="CHEBI:58272"/>
        <dbReference type="ChEBI" id="CHEBI:58289"/>
        <dbReference type="EC" id="5.4.2.11"/>
    </reaction>
</comment>
<keyword evidence="11" id="KW-1185">Reference proteome</keyword>
<evidence type="ECO:0000256" key="4">
    <source>
        <dbReference type="ARBA" id="ARBA00023152"/>
    </source>
</evidence>
<dbReference type="CDD" id="cd07067">
    <property type="entry name" value="HP_PGM_like"/>
    <property type="match status" value="1"/>
</dbReference>
<keyword evidence="4 9" id="KW-0324">Glycolysis</keyword>
<evidence type="ECO:0000256" key="7">
    <source>
        <dbReference type="PIRSR" id="PIRSR613078-2"/>
    </source>
</evidence>
<dbReference type="GeneID" id="30985629"/>
<dbReference type="RefSeq" id="XP_020065995.1">
    <property type="nucleotide sequence ID" value="XM_020211493.1"/>
</dbReference>
<evidence type="ECO:0000256" key="5">
    <source>
        <dbReference type="ARBA" id="ARBA00023235"/>
    </source>
</evidence>
<evidence type="ECO:0000256" key="6">
    <source>
        <dbReference type="PIRSR" id="PIRSR613078-1"/>
    </source>
</evidence>
<feature type="binding site" evidence="7">
    <location>
        <begin position="89"/>
        <end position="92"/>
    </location>
    <ligand>
        <name>substrate</name>
    </ligand>
</feature>
<accession>A0A1E4SMY1</accession>
<dbReference type="STRING" id="984487.A0A1E4SMY1"/>
<evidence type="ECO:0000256" key="9">
    <source>
        <dbReference type="RuleBase" id="RU004511"/>
    </source>
</evidence>
<dbReference type="Gene3D" id="3.40.50.1240">
    <property type="entry name" value="Phosphoglycerate mutase-like"/>
    <property type="match status" value="1"/>
</dbReference>
<dbReference type="OrthoDB" id="354304at2759"/>
<dbReference type="SUPFAM" id="SSF53254">
    <property type="entry name" value="Phosphoglycerate mutase-like"/>
    <property type="match status" value="1"/>
</dbReference>
<evidence type="ECO:0000313" key="11">
    <source>
        <dbReference type="Proteomes" id="UP000094285"/>
    </source>
</evidence>
<dbReference type="SMART" id="SM00855">
    <property type="entry name" value="PGAM"/>
    <property type="match status" value="1"/>
</dbReference>
<sequence length="252" mass="28983">MPTHKLIVLRHGESRWNHENKFCGWIDIPLSEKGKDEATRAGALIKDAGLDPDVVYTSRLTRSIDTGLRILDHLNKAWLDHHKVWQLNERHYGQYQGRNKHDVFVLLGEDKQKFHYIRRDYHGTPPAVEGPDPCIDARYNDVVNQAVLPRGESLEMVMKRVMPFFIQEVLNHQLIQMDRTVLVVTHGSVVRSVIKHLSHVSDDDISSINVPTGVPLVFELDDHGELVKDYYYLDQELAAKGIEKVRNEGLQK</sequence>
<evidence type="ECO:0000256" key="2">
    <source>
        <dbReference type="ARBA" id="ARBA00004798"/>
    </source>
</evidence>
<keyword evidence="5 9" id="KW-0413">Isomerase</keyword>
<dbReference type="NCBIfam" id="TIGR01258">
    <property type="entry name" value="pgm_1"/>
    <property type="match status" value="1"/>
</dbReference>
<protein>
    <recommendedName>
        <fullName evidence="9">Phosphoglycerate mutase</fullName>
        <ecNumber evidence="9">5.4.2.11</ecNumber>
    </recommendedName>
</protein>
<dbReference type="GO" id="GO:0004619">
    <property type="term" value="F:phosphoglycerate mutase activity"/>
    <property type="evidence" value="ECO:0007669"/>
    <property type="project" value="UniProtKB-EC"/>
</dbReference>
<dbReference type="AlphaFoldDB" id="A0A1E4SMY1"/>
<dbReference type="PIRSF" id="PIRSF000709">
    <property type="entry name" value="6PFK_2-Ptase"/>
    <property type="match status" value="1"/>
</dbReference>
<proteinExistence type="inferred from homology"/>
<name>A0A1E4SMY1_9ASCO</name>
<feature type="binding site" evidence="7">
    <location>
        <begin position="118"/>
        <end position="119"/>
    </location>
    <ligand>
        <name>substrate</name>
    </ligand>
</feature>
<comment type="similarity">
    <text evidence="3 9">Belongs to the phosphoglycerate mutase family. BPG-dependent PGAM subfamily.</text>
</comment>
<dbReference type="InterPro" id="IPR029033">
    <property type="entry name" value="His_PPase_superfam"/>
</dbReference>
<organism evidence="10 11">
    <name type="scientific">Suhomyces tanzawaensis NRRL Y-17324</name>
    <dbReference type="NCBI Taxonomy" id="984487"/>
    <lineage>
        <taxon>Eukaryota</taxon>
        <taxon>Fungi</taxon>
        <taxon>Dikarya</taxon>
        <taxon>Ascomycota</taxon>
        <taxon>Saccharomycotina</taxon>
        <taxon>Pichiomycetes</taxon>
        <taxon>Debaryomycetaceae</taxon>
        <taxon>Suhomyces</taxon>
    </lineage>
</organism>
<dbReference type="InterPro" id="IPR005952">
    <property type="entry name" value="Phosphogly_mut1"/>
</dbReference>
<evidence type="ECO:0000256" key="8">
    <source>
        <dbReference type="PIRSR" id="PIRSR613078-3"/>
    </source>
</evidence>
<dbReference type="Proteomes" id="UP000094285">
    <property type="component" value="Unassembled WGS sequence"/>
</dbReference>
<dbReference type="PANTHER" id="PTHR11931">
    <property type="entry name" value="PHOSPHOGLYCERATE MUTASE"/>
    <property type="match status" value="1"/>
</dbReference>
<feature type="binding site" evidence="7">
    <location>
        <position position="62"/>
    </location>
    <ligand>
        <name>substrate</name>
    </ligand>
</feature>
<feature type="binding site" evidence="7">
    <location>
        <position position="100"/>
    </location>
    <ligand>
        <name>substrate</name>
    </ligand>
</feature>
<dbReference type="GO" id="GO:0006096">
    <property type="term" value="P:glycolytic process"/>
    <property type="evidence" value="ECO:0007669"/>
    <property type="project" value="UniProtKB-UniPathway"/>
</dbReference>
<feature type="binding site" evidence="7">
    <location>
        <begin position="10"/>
        <end position="17"/>
    </location>
    <ligand>
        <name>substrate</name>
    </ligand>
</feature>
<gene>
    <name evidence="10" type="ORF">CANTADRAFT_88773</name>
</gene>
<dbReference type="HAMAP" id="MF_01039">
    <property type="entry name" value="PGAM_GpmA"/>
    <property type="match status" value="1"/>
</dbReference>
<reference evidence="11" key="1">
    <citation type="submission" date="2016-05" db="EMBL/GenBank/DDBJ databases">
        <title>Comparative genomics of biotechnologically important yeasts.</title>
        <authorList>
            <consortium name="DOE Joint Genome Institute"/>
            <person name="Riley R."/>
            <person name="Haridas S."/>
            <person name="Wolfe K.H."/>
            <person name="Lopes M.R."/>
            <person name="Hittinger C.T."/>
            <person name="Goker M."/>
            <person name="Salamov A."/>
            <person name="Wisecaver J."/>
            <person name="Long T.M."/>
            <person name="Aerts A.L."/>
            <person name="Barry K."/>
            <person name="Choi C."/>
            <person name="Clum A."/>
            <person name="Coughlan A.Y."/>
            <person name="Deshpande S."/>
            <person name="Douglass A.P."/>
            <person name="Hanson S.J."/>
            <person name="Klenk H.-P."/>
            <person name="Labutti K."/>
            <person name="Lapidus A."/>
            <person name="Lindquist E."/>
            <person name="Lipzen A."/>
            <person name="Meier-Kolthoff J.P."/>
            <person name="Ohm R.A."/>
            <person name="Otillar R.P."/>
            <person name="Pangilinan J."/>
            <person name="Peng Y."/>
            <person name="Rokas A."/>
            <person name="Rosa C.A."/>
            <person name="Scheuner C."/>
            <person name="Sibirny A.A."/>
            <person name="Slot J.C."/>
            <person name="Stielow J.B."/>
            <person name="Sun H."/>
            <person name="Kurtzman C.P."/>
            <person name="Blackwell M."/>
            <person name="Grigoriev I.V."/>
            <person name="Jeffries T.W."/>
        </authorList>
    </citation>
    <scope>NUCLEOTIDE SEQUENCE [LARGE SCALE GENOMIC DNA]</scope>
    <source>
        <strain evidence="11">NRRL Y-17324</strain>
    </source>
</reference>
<evidence type="ECO:0000256" key="3">
    <source>
        <dbReference type="ARBA" id="ARBA00006717"/>
    </source>
</evidence>
<dbReference type="UniPathway" id="UPA00109">
    <property type="reaction ID" value="UER00186"/>
</dbReference>
<evidence type="ECO:0000256" key="1">
    <source>
        <dbReference type="ARBA" id="ARBA00000380"/>
    </source>
</evidence>
<dbReference type="Pfam" id="PF00300">
    <property type="entry name" value="His_Phos_1"/>
    <property type="match status" value="2"/>
</dbReference>
<dbReference type="EC" id="5.4.2.11" evidence="9"/>
<dbReference type="InterPro" id="IPR001345">
    <property type="entry name" value="PG/BPGM_mutase_AS"/>
</dbReference>
<evidence type="ECO:0000313" key="10">
    <source>
        <dbReference type="EMBL" id="ODV80873.1"/>
    </source>
</evidence>
<comment type="pathway">
    <text evidence="2 9">Carbohydrate degradation; glycolysis; pyruvate from D-glyceraldehyde 3-phosphate: step 3/5.</text>
</comment>
<feature type="active site" description="Tele-phosphohistidine intermediate" evidence="6">
    <location>
        <position position="11"/>
    </location>
</feature>
<feature type="site" description="Transition state stabilizer" evidence="8">
    <location>
        <position position="186"/>
    </location>
</feature>
<dbReference type="InterPro" id="IPR013078">
    <property type="entry name" value="His_Pase_superF_clade-1"/>
</dbReference>
<dbReference type="EMBL" id="KV453910">
    <property type="protein sequence ID" value="ODV80873.1"/>
    <property type="molecule type" value="Genomic_DNA"/>
</dbReference>
<dbReference type="FunFam" id="3.40.50.1240:FF:000003">
    <property type="entry name" value="2,3-bisphosphoglycerate-dependent phosphoglycerate mutase"/>
    <property type="match status" value="1"/>
</dbReference>
<feature type="active site" description="Proton donor/acceptor" evidence="6">
    <location>
        <position position="89"/>
    </location>
</feature>
<dbReference type="PROSITE" id="PS00175">
    <property type="entry name" value="PG_MUTASE"/>
    <property type="match status" value="1"/>
</dbReference>